<dbReference type="SUPFAM" id="SSF56436">
    <property type="entry name" value="C-type lectin-like"/>
    <property type="match status" value="1"/>
</dbReference>
<proteinExistence type="predicted"/>
<keyword evidence="1" id="KW-0175">Coiled coil</keyword>
<dbReference type="PANTHER" id="PTHR23150">
    <property type="entry name" value="SULFATASE MODIFYING FACTOR 1, 2"/>
    <property type="match status" value="1"/>
</dbReference>
<feature type="domain" description="Sulfatase-modifying factor enzyme-like" evidence="2">
    <location>
        <begin position="118"/>
        <end position="316"/>
    </location>
</feature>
<protein>
    <submittedName>
        <fullName evidence="3">Sulfatase-modifying factor enzyme 1</fullName>
    </submittedName>
</protein>
<organism evidence="3 4">
    <name type="scientific">Desulfomicrobium norvegicum (strain DSM 1741 / NCIMB 8310)</name>
    <name type="common">Desulfovibrio baculatus (strain Norway 4)</name>
    <name type="synonym">Desulfovibrio desulfuricans (strain Norway 4)</name>
    <dbReference type="NCBI Taxonomy" id="52561"/>
    <lineage>
        <taxon>Bacteria</taxon>
        <taxon>Pseudomonadati</taxon>
        <taxon>Thermodesulfobacteriota</taxon>
        <taxon>Desulfovibrionia</taxon>
        <taxon>Desulfovibrionales</taxon>
        <taxon>Desulfomicrobiaceae</taxon>
        <taxon>Desulfomicrobium</taxon>
    </lineage>
</organism>
<name>A0A8G2F5S1_DESNO</name>
<feature type="coiled-coil region" evidence="1">
    <location>
        <begin position="411"/>
        <end position="438"/>
    </location>
</feature>
<dbReference type="RefSeq" id="WP_208599818.1">
    <property type="nucleotide sequence ID" value="NZ_FOTO01000004.1"/>
</dbReference>
<comment type="caution">
    <text evidence="3">The sequence shown here is derived from an EMBL/GenBank/DDBJ whole genome shotgun (WGS) entry which is preliminary data.</text>
</comment>
<keyword evidence="4" id="KW-1185">Reference proteome</keyword>
<evidence type="ECO:0000313" key="4">
    <source>
        <dbReference type="Proteomes" id="UP000199581"/>
    </source>
</evidence>
<sequence>MSNDGVRPGRRLSAVMFFLFFAAACVLSHAFPITAALAEAPPQTPFNPKPAEGDLILPMPGDGQMVFRRVPVPGSGFWGDQSRIIQIGDAAGGIFEGLQRTQISGSFPSGPDGTWELVMAKYELTRGQFVAVMGMDALLAASGDPEDQKLPTLKGRELRDALMMPLAYVGHGDVLEFIRRYNQWLFDPAHPERVEAMPRVDEAPGFMRLPTEDEWEYCARGGLTAIQAGTFDNGLPFPAAEANEFAWHLGNAKHQLRPVGLRKPDAGGFHDIFGNAQEMTSGLFRPEIWQGKPGGVAVRGGSVSTPPADLRSALRAELDVYAWNVDEKKVEERRSFNTGARLAIGANVVVTSAQRTRIEKEYEAYKAELRKTMPVGRTLDNLVSQASVQIGSADPIIERLIKENPGLREPLGAVQSTLEKARERLELAQRESARSLAQDAARNGVNLSVYLSRLARLTDTLALARELAETSARYQEQVAAVEKSMGELEAALGEQMQGYKDKIGTLGEYEKAYIDFAFTELEAREMTKRERLVMKLLKGHAQSFADQRRADTDLWLEEFRKGFAEFSDS</sequence>
<reference evidence="3 4" key="1">
    <citation type="submission" date="2016-10" db="EMBL/GenBank/DDBJ databases">
        <authorList>
            <person name="Varghese N."/>
            <person name="Submissions S."/>
        </authorList>
    </citation>
    <scope>NUCLEOTIDE SEQUENCE [LARGE SCALE GENOMIC DNA]</scope>
    <source>
        <strain evidence="3 4">DSM 1741</strain>
    </source>
</reference>
<dbReference type="Proteomes" id="UP000199581">
    <property type="component" value="Unassembled WGS sequence"/>
</dbReference>
<dbReference type="InterPro" id="IPR042095">
    <property type="entry name" value="SUMF_sf"/>
</dbReference>
<dbReference type="Pfam" id="PF03781">
    <property type="entry name" value="FGE-sulfatase"/>
    <property type="match status" value="1"/>
</dbReference>
<dbReference type="PANTHER" id="PTHR23150:SF19">
    <property type="entry name" value="FORMYLGLYCINE-GENERATING ENZYME"/>
    <property type="match status" value="1"/>
</dbReference>
<dbReference type="GO" id="GO:0120147">
    <property type="term" value="F:formylglycine-generating oxidase activity"/>
    <property type="evidence" value="ECO:0007669"/>
    <property type="project" value="TreeGrafter"/>
</dbReference>
<evidence type="ECO:0000256" key="1">
    <source>
        <dbReference type="SAM" id="Coils"/>
    </source>
</evidence>
<accession>A0A8G2F5S1</accession>
<evidence type="ECO:0000259" key="2">
    <source>
        <dbReference type="Pfam" id="PF03781"/>
    </source>
</evidence>
<dbReference type="EMBL" id="FOTO01000004">
    <property type="protein sequence ID" value="SFL63892.1"/>
    <property type="molecule type" value="Genomic_DNA"/>
</dbReference>
<dbReference type="InterPro" id="IPR051043">
    <property type="entry name" value="Sulfatase_Mod_Factor_Kinase"/>
</dbReference>
<dbReference type="PROSITE" id="PS51257">
    <property type="entry name" value="PROKAR_LIPOPROTEIN"/>
    <property type="match status" value="1"/>
</dbReference>
<dbReference type="Gene3D" id="3.90.1580.10">
    <property type="entry name" value="paralog of FGE (formylglycine-generating enzyme)"/>
    <property type="match status" value="1"/>
</dbReference>
<gene>
    <name evidence="3" type="ORF">SAMN05421830_104144</name>
</gene>
<evidence type="ECO:0000313" key="3">
    <source>
        <dbReference type="EMBL" id="SFL63892.1"/>
    </source>
</evidence>
<feature type="coiled-coil region" evidence="1">
    <location>
        <begin position="464"/>
        <end position="491"/>
    </location>
</feature>
<dbReference type="InterPro" id="IPR005532">
    <property type="entry name" value="SUMF_dom"/>
</dbReference>
<dbReference type="InterPro" id="IPR016187">
    <property type="entry name" value="CTDL_fold"/>
</dbReference>
<dbReference type="AlphaFoldDB" id="A0A8G2F5S1"/>